<dbReference type="CDD" id="cd06170">
    <property type="entry name" value="LuxR_C_like"/>
    <property type="match status" value="1"/>
</dbReference>
<evidence type="ECO:0000259" key="5">
    <source>
        <dbReference type="PROSITE" id="PS50110"/>
    </source>
</evidence>
<dbReference type="AlphaFoldDB" id="A0A4R6TBH8"/>
<dbReference type="EMBL" id="SNYH01000005">
    <property type="protein sequence ID" value="TDQ24028.1"/>
    <property type="molecule type" value="Genomic_DNA"/>
</dbReference>
<evidence type="ECO:0000256" key="3">
    <source>
        <dbReference type="PROSITE-ProRule" id="PRU00169"/>
    </source>
</evidence>
<dbReference type="SMART" id="SM00421">
    <property type="entry name" value="HTH_LUXR"/>
    <property type="match status" value="1"/>
</dbReference>
<evidence type="ECO:0000313" key="6">
    <source>
        <dbReference type="EMBL" id="TDQ24028.1"/>
    </source>
</evidence>
<keyword evidence="7" id="KW-1185">Reference proteome</keyword>
<dbReference type="InterPro" id="IPR039420">
    <property type="entry name" value="WalR-like"/>
</dbReference>
<evidence type="ECO:0000259" key="4">
    <source>
        <dbReference type="PROSITE" id="PS50043"/>
    </source>
</evidence>
<dbReference type="Gene3D" id="3.40.50.2300">
    <property type="match status" value="1"/>
</dbReference>
<dbReference type="CDD" id="cd17535">
    <property type="entry name" value="REC_NarL-like"/>
    <property type="match status" value="1"/>
</dbReference>
<dbReference type="PROSITE" id="PS50110">
    <property type="entry name" value="RESPONSE_REGULATORY"/>
    <property type="match status" value="1"/>
</dbReference>
<keyword evidence="2" id="KW-0238">DNA-binding</keyword>
<dbReference type="InterPro" id="IPR000792">
    <property type="entry name" value="Tscrpt_reg_LuxR_C"/>
</dbReference>
<dbReference type="RefSeq" id="WP_133537342.1">
    <property type="nucleotide sequence ID" value="NZ_SNYH01000005.1"/>
</dbReference>
<dbReference type="Pfam" id="PF00072">
    <property type="entry name" value="Response_reg"/>
    <property type="match status" value="1"/>
</dbReference>
<protein>
    <submittedName>
        <fullName evidence="6">LuxR family two component transcriptional regulator</fullName>
    </submittedName>
</protein>
<dbReference type="Pfam" id="PF00196">
    <property type="entry name" value="GerE"/>
    <property type="match status" value="1"/>
</dbReference>
<dbReference type="InterPro" id="IPR011006">
    <property type="entry name" value="CheY-like_superfamily"/>
</dbReference>
<dbReference type="InterPro" id="IPR016032">
    <property type="entry name" value="Sig_transdc_resp-reg_C-effctor"/>
</dbReference>
<feature type="modified residue" description="4-aspartylphosphate" evidence="3">
    <location>
        <position position="55"/>
    </location>
</feature>
<evidence type="ECO:0000313" key="7">
    <source>
        <dbReference type="Proteomes" id="UP000295390"/>
    </source>
</evidence>
<dbReference type="OrthoDB" id="9797341at2"/>
<gene>
    <name evidence="6" type="ORF">DFQ07_2568</name>
</gene>
<evidence type="ECO:0000256" key="1">
    <source>
        <dbReference type="ARBA" id="ARBA00022553"/>
    </source>
</evidence>
<keyword evidence="1 3" id="KW-0597">Phosphoprotein</keyword>
<dbReference type="SMART" id="SM00448">
    <property type="entry name" value="REC"/>
    <property type="match status" value="1"/>
</dbReference>
<dbReference type="Proteomes" id="UP000295390">
    <property type="component" value="Unassembled WGS sequence"/>
</dbReference>
<dbReference type="GO" id="GO:0006355">
    <property type="term" value="P:regulation of DNA-templated transcription"/>
    <property type="evidence" value="ECO:0007669"/>
    <property type="project" value="InterPro"/>
</dbReference>
<feature type="domain" description="Response regulatory" evidence="5">
    <location>
        <begin position="4"/>
        <end position="120"/>
    </location>
</feature>
<dbReference type="PRINTS" id="PR00038">
    <property type="entry name" value="HTHLUXR"/>
</dbReference>
<reference evidence="6 7" key="1">
    <citation type="submission" date="2019-03" db="EMBL/GenBank/DDBJ databases">
        <title>Genomic Encyclopedia of Type Strains, Phase III (KMG-III): the genomes of soil and plant-associated and newly described type strains.</title>
        <authorList>
            <person name="Whitman W."/>
        </authorList>
    </citation>
    <scope>NUCLEOTIDE SEQUENCE [LARGE SCALE GENOMIC DNA]</scope>
    <source>
        <strain evidence="6 7">CECT 8283</strain>
    </source>
</reference>
<sequence>MRKRVVLIEDYQIVLDSFTKIINNTEDFIVVGGFNTCEDALLKIQEIKPDFVLIDISLPGMNGIEGIKRIKGLLPSVSIIVVTVHENSRYVFDALCMGAVGYVTKSSGGEKLIEALYQVEAGGAPMSINIARMVVESFQKKQFYNLTDKENSVLDLLSEGKTYASIAEDLNVSVNTIKFHVRNIYEKLHVSNKDELINLIKNKSND</sequence>
<proteinExistence type="predicted"/>
<organism evidence="6 7">
    <name type="scientific">Tenacibaculum caenipelagi</name>
    <dbReference type="NCBI Taxonomy" id="1325435"/>
    <lineage>
        <taxon>Bacteria</taxon>
        <taxon>Pseudomonadati</taxon>
        <taxon>Bacteroidota</taxon>
        <taxon>Flavobacteriia</taxon>
        <taxon>Flavobacteriales</taxon>
        <taxon>Flavobacteriaceae</taxon>
        <taxon>Tenacibaculum</taxon>
    </lineage>
</organism>
<dbReference type="PROSITE" id="PS00622">
    <property type="entry name" value="HTH_LUXR_1"/>
    <property type="match status" value="1"/>
</dbReference>
<feature type="domain" description="HTH luxR-type" evidence="4">
    <location>
        <begin position="139"/>
        <end position="204"/>
    </location>
</feature>
<dbReference type="GO" id="GO:0003677">
    <property type="term" value="F:DNA binding"/>
    <property type="evidence" value="ECO:0007669"/>
    <property type="project" value="UniProtKB-KW"/>
</dbReference>
<dbReference type="SUPFAM" id="SSF46894">
    <property type="entry name" value="C-terminal effector domain of the bipartite response regulators"/>
    <property type="match status" value="1"/>
</dbReference>
<dbReference type="SUPFAM" id="SSF52172">
    <property type="entry name" value="CheY-like"/>
    <property type="match status" value="1"/>
</dbReference>
<dbReference type="PANTHER" id="PTHR43214">
    <property type="entry name" value="TWO-COMPONENT RESPONSE REGULATOR"/>
    <property type="match status" value="1"/>
</dbReference>
<comment type="caution">
    <text evidence="6">The sequence shown here is derived from an EMBL/GenBank/DDBJ whole genome shotgun (WGS) entry which is preliminary data.</text>
</comment>
<accession>A0A4R6TBH8</accession>
<dbReference type="PROSITE" id="PS50043">
    <property type="entry name" value="HTH_LUXR_2"/>
    <property type="match status" value="1"/>
</dbReference>
<evidence type="ECO:0000256" key="2">
    <source>
        <dbReference type="ARBA" id="ARBA00023125"/>
    </source>
</evidence>
<dbReference type="GO" id="GO:0000160">
    <property type="term" value="P:phosphorelay signal transduction system"/>
    <property type="evidence" value="ECO:0007669"/>
    <property type="project" value="InterPro"/>
</dbReference>
<dbReference type="InterPro" id="IPR001789">
    <property type="entry name" value="Sig_transdc_resp-reg_receiver"/>
</dbReference>
<name>A0A4R6TBH8_9FLAO</name>
<dbReference type="InterPro" id="IPR058245">
    <property type="entry name" value="NreC/VraR/RcsB-like_REC"/>
</dbReference>
<dbReference type="PANTHER" id="PTHR43214:SF43">
    <property type="entry name" value="TWO-COMPONENT RESPONSE REGULATOR"/>
    <property type="match status" value="1"/>
</dbReference>